<reference evidence="10 13" key="2">
    <citation type="journal article" date="2023" name="Int. J. Syst. Evol. Microbiol.">
        <title>The observation of taxonomic boundaries for the 16SrII and 16SrXXV phytoplasmas using genome-based delimitation.</title>
        <authorList>
            <person name="Rodrigues Jardim B."/>
            <person name="Tran-Nguyen L.T.T."/>
            <person name="Gambley C."/>
            <person name="Al-Sadi A.M."/>
            <person name="Al-Subhi A.M."/>
            <person name="Foissac X."/>
            <person name="Salar P."/>
            <person name="Cai H."/>
            <person name="Yang J.Y."/>
            <person name="Davis R."/>
            <person name="Jones L."/>
            <person name="Rodoni B."/>
            <person name="Constable F.E."/>
        </authorList>
    </citation>
    <scope>NUCLEOTIDE SEQUENCE [LARGE SCALE GENOMIC DNA]</scope>
    <source>
        <strain evidence="10">BAWM-OMN-P75</strain>
    </source>
</reference>
<dbReference type="RefSeq" id="WP_078123177.1">
    <property type="nucleotide sequence ID" value="NZ_JAOSJG010000009.1"/>
</dbReference>
<keyword evidence="13" id="KW-1185">Reference proteome</keyword>
<dbReference type="EMBL" id="MWKN01000090">
    <property type="protein sequence ID" value="OOP58110.1"/>
    <property type="molecule type" value="Genomic_DNA"/>
</dbReference>
<dbReference type="GO" id="GO:0055085">
    <property type="term" value="P:transmembrane transport"/>
    <property type="evidence" value="ECO:0007669"/>
    <property type="project" value="InterPro"/>
</dbReference>
<dbReference type="OrthoDB" id="9782004at2"/>
<dbReference type="InterPro" id="IPR051789">
    <property type="entry name" value="Bact_Polyamine_Transport"/>
</dbReference>
<keyword evidence="3 8" id="KW-0813">Transport</keyword>
<feature type="domain" description="ABC transmembrane type-1" evidence="9">
    <location>
        <begin position="67"/>
        <end position="254"/>
    </location>
</feature>
<evidence type="ECO:0000256" key="4">
    <source>
        <dbReference type="ARBA" id="ARBA00022475"/>
    </source>
</evidence>
<sequence>MKMNVKKNLLYIYLTTMLIFIYLPIISLIIFSFNENEGRIASLIHFNKFGFKWYHKIIQDESVKKAIIVTLEIAFLSTIISTVIGTLAAISLMNYNKKWQKIILSINQFPIIIPEIINALSLFILFSFMRLNNGFWRMLLSHISFSVPYVLITIYSKCCNLDLDTIEAAYDLGATPNQTLIKIILPQLKNSIIAGASIAFALSFDDFIISYFAGGSDFQNISAYIYSLKGTINPTINAVSSLLILFILIKIMFHCYFVKKNQYEY</sequence>
<keyword evidence="5 8" id="KW-0812">Transmembrane</keyword>
<feature type="transmembrane region" description="Helical" evidence="8">
    <location>
        <begin position="111"/>
        <end position="129"/>
    </location>
</feature>
<protein>
    <submittedName>
        <fullName evidence="10 11">ABC transporter permease</fullName>
    </submittedName>
</protein>
<dbReference type="STRING" id="180978.B2G44_02105"/>
<evidence type="ECO:0000313" key="10">
    <source>
        <dbReference type="EMBL" id="MEK0309126.1"/>
    </source>
</evidence>
<dbReference type="EMBL" id="JAOSJG010000009">
    <property type="protein sequence ID" value="MEK0309126.1"/>
    <property type="molecule type" value="Genomic_DNA"/>
</dbReference>
<proteinExistence type="inferred from homology"/>
<evidence type="ECO:0000313" key="13">
    <source>
        <dbReference type="Proteomes" id="UP001383392"/>
    </source>
</evidence>
<evidence type="ECO:0000256" key="7">
    <source>
        <dbReference type="ARBA" id="ARBA00023136"/>
    </source>
</evidence>
<evidence type="ECO:0000256" key="3">
    <source>
        <dbReference type="ARBA" id="ARBA00022448"/>
    </source>
</evidence>
<dbReference type="InterPro" id="IPR000515">
    <property type="entry name" value="MetI-like"/>
</dbReference>
<comment type="similarity">
    <text evidence="2">Belongs to the binding-protein-dependent transport system permease family. CysTW subfamily.</text>
</comment>
<name>A0A1S9LYJ7_9MOLU</name>
<comment type="subcellular location">
    <subcellularLocation>
        <location evidence="1 8">Cell membrane</location>
        <topology evidence="1 8">Multi-pass membrane protein</topology>
    </subcellularLocation>
</comment>
<evidence type="ECO:0000256" key="5">
    <source>
        <dbReference type="ARBA" id="ARBA00022692"/>
    </source>
</evidence>
<evidence type="ECO:0000256" key="2">
    <source>
        <dbReference type="ARBA" id="ARBA00007069"/>
    </source>
</evidence>
<reference evidence="11 12" key="1">
    <citation type="submission" date="2017-02" db="EMBL/GenBank/DDBJ databases">
        <title>A draft genome of 'Candidatus Phytoplasma aurantifolia' the agent of the witches-broom disease of lime.</title>
        <authorList>
            <person name="Foissac X."/>
            <person name="Carle P."/>
        </authorList>
    </citation>
    <scope>NUCLEOTIDE SEQUENCE [LARGE SCALE GENOMIC DNA]</scope>
    <source>
        <strain evidence="11 12">WBDL</strain>
    </source>
</reference>
<keyword evidence="4" id="KW-1003">Cell membrane</keyword>
<gene>
    <name evidence="11" type="ORF">B2G44_02105</name>
    <name evidence="10" type="ORF">OC712_01325</name>
</gene>
<dbReference type="PANTHER" id="PTHR43848">
    <property type="entry name" value="PUTRESCINE TRANSPORT SYSTEM PERMEASE PROTEIN POTI"/>
    <property type="match status" value="1"/>
</dbReference>
<dbReference type="SUPFAM" id="SSF161098">
    <property type="entry name" value="MetI-like"/>
    <property type="match status" value="1"/>
</dbReference>
<dbReference type="PROSITE" id="PS50928">
    <property type="entry name" value="ABC_TM1"/>
    <property type="match status" value="1"/>
</dbReference>
<evidence type="ECO:0000259" key="9">
    <source>
        <dbReference type="PROSITE" id="PS50928"/>
    </source>
</evidence>
<evidence type="ECO:0000313" key="12">
    <source>
        <dbReference type="Proteomes" id="UP000189722"/>
    </source>
</evidence>
<dbReference type="Gene3D" id="1.10.3720.10">
    <property type="entry name" value="MetI-like"/>
    <property type="match status" value="1"/>
</dbReference>
<dbReference type="GO" id="GO:0005886">
    <property type="term" value="C:plasma membrane"/>
    <property type="evidence" value="ECO:0007669"/>
    <property type="project" value="UniProtKB-SubCell"/>
</dbReference>
<evidence type="ECO:0000256" key="1">
    <source>
        <dbReference type="ARBA" id="ARBA00004651"/>
    </source>
</evidence>
<feature type="transmembrane region" description="Helical" evidence="8">
    <location>
        <begin position="135"/>
        <end position="155"/>
    </location>
</feature>
<dbReference type="PANTHER" id="PTHR43848:SF2">
    <property type="entry name" value="PUTRESCINE TRANSPORT SYSTEM PERMEASE PROTEIN POTI"/>
    <property type="match status" value="1"/>
</dbReference>
<keyword evidence="6 8" id="KW-1133">Transmembrane helix</keyword>
<evidence type="ECO:0000256" key="6">
    <source>
        <dbReference type="ARBA" id="ARBA00022989"/>
    </source>
</evidence>
<organism evidence="11 12">
    <name type="scientific">Candidatus Phytoplasma citri</name>
    <dbReference type="NCBI Taxonomy" id="180978"/>
    <lineage>
        <taxon>Bacteria</taxon>
        <taxon>Bacillati</taxon>
        <taxon>Mycoplasmatota</taxon>
        <taxon>Mollicutes</taxon>
        <taxon>Acholeplasmatales</taxon>
        <taxon>Acholeplasmataceae</taxon>
        <taxon>Candidatus Phytoplasma</taxon>
        <taxon>16SrII (Peanut WB group)</taxon>
    </lineage>
</organism>
<dbReference type="Proteomes" id="UP000189722">
    <property type="component" value="Unassembled WGS sequence"/>
</dbReference>
<feature type="transmembrane region" description="Helical" evidence="8">
    <location>
        <begin position="192"/>
        <end position="214"/>
    </location>
</feature>
<dbReference type="CDD" id="cd06261">
    <property type="entry name" value="TM_PBP2"/>
    <property type="match status" value="1"/>
</dbReference>
<evidence type="ECO:0000256" key="8">
    <source>
        <dbReference type="RuleBase" id="RU363032"/>
    </source>
</evidence>
<dbReference type="Proteomes" id="UP001383392">
    <property type="component" value="Unassembled WGS sequence"/>
</dbReference>
<keyword evidence="7 8" id="KW-0472">Membrane</keyword>
<evidence type="ECO:0000313" key="11">
    <source>
        <dbReference type="EMBL" id="OOP58110.1"/>
    </source>
</evidence>
<feature type="transmembrane region" description="Helical" evidence="8">
    <location>
        <begin position="12"/>
        <end position="33"/>
    </location>
</feature>
<comment type="caution">
    <text evidence="11">The sequence shown here is derived from an EMBL/GenBank/DDBJ whole genome shotgun (WGS) entry which is preliminary data.</text>
</comment>
<feature type="transmembrane region" description="Helical" evidence="8">
    <location>
        <begin position="234"/>
        <end position="258"/>
    </location>
</feature>
<accession>A0A1S9LYJ7</accession>
<dbReference type="Pfam" id="PF00528">
    <property type="entry name" value="BPD_transp_1"/>
    <property type="match status" value="1"/>
</dbReference>
<feature type="transmembrane region" description="Helical" evidence="8">
    <location>
        <begin position="66"/>
        <end position="90"/>
    </location>
</feature>
<dbReference type="InterPro" id="IPR035906">
    <property type="entry name" value="MetI-like_sf"/>
</dbReference>
<dbReference type="AlphaFoldDB" id="A0A1S9LYJ7"/>